<organism evidence="4">
    <name type="scientific">Caligus rogercresseyi</name>
    <name type="common">Sea louse</name>
    <dbReference type="NCBI Taxonomy" id="217165"/>
    <lineage>
        <taxon>Eukaryota</taxon>
        <taxon>Metazoa</taxon>
        <taxon>Ecdysozoa</taxon>
        <taxon>Arthropoda</taxon>
        <taxon>Crustacea</taxon>
        <taxon>Multicrustacea</taxon>
        <taxon>Hexanauplia</taxon>
        <taxon>Copepoda</taxon>
        <taxon>Siphonostomatoida</taxon>
        <taxon>Caligidae</taxon>
        <taxon>Caligus</taxon>
    </lineage>
</organism>
<keyword evidence="4" id="KW-0808">Transferase</keyword>
<protein>
    <recommendedName>
        <fullName evidence="2">Methyltransferase-like protein 5</fullName>
    </recommendedName>
</protein>
<dbReference type="PROSITE" id="PS00092">
    <property type="entry name" value="N6_MTASE"/>
    <property type="match status" value="1"/>
</dbReference>
<dbReference type="InterPro" id="IPR007848">
    <property type="entry name" value="Small_mtfrase_dom"/>
</dbReference>
<accession>C1BPT1</accession>
<comment type="similarity">
    <text evidence="1">Belongs to the methyltransferase superfamily. PrmA family.</text>
</comment>
<dbReference type="GO" id="GO:0008988">
    <property type="term" value="F:rRNA (adenine-N6-)-methyltransferase activity"/>
    <property type="evidence" value="ECO:0007669"/>
    <property type="project" value="TreeGrafter"/>
</dbReference>
<evidence type="ECO:0000256" key="2">
    <source>
        <dbReference type="ARBA" id="ARBA00041374"/>
    </source>
</evidence>
<dbReference type="InterPro" id="IPR051720">
    <property type="entry name" value="rRNA_MeTrfase/Polyamine_Synth"/>
</dbReference>
<reference evidence="4" key="1">
    <citation type="submission" date="2009-03" db="EMBL/GenBank/DDBJ databases">
        <title>Caligus rogercresseyi ESTs and full-length cDNAs.</title>
        <authorList>
            <person name="Yasuike M."/>
            <person name="von Schalburg K."/>
            <person name="Cooper G."/>
            <person name="Leong J."/>
            <person name="Jones S.R.M."/>
            <person name="Koop B.F."/>
        </authorList>
    </citation>
    <scope>NUCLEOTIDE SEQUENCE</scope>
    <source>
        <tissue evidence="4">Whole tissue</tissue>
    </source>
</reference>
<dbReference type="InterPro" id="IPR029063">
    <property type="entry name" value="SAM-dependent_MTases_sf"/>
</dbReference>
<sequence>MKLKQLESLLQGVDEAFPNPKILLEQYPTSAHIASRLLYTAQHSYQDIEDLHIADLGSGTGMLAIGASCLDAGAVTAFEIDPDAIEVASNNASELSNNIDFVCMDVLSSFNHMKSPSISVDTVIMNPPFGTKKNKGIDMLFLKAALNMASRAVYSLHKTSTRAHIVKKAKEWGVVMEVLAELRYDLPNTYRHHKHKSVDIEVDLLRFSFT</sequence>
<evidence type="ECO:0000313" key="4">
    <source>
        <dbReference type="EMBL" id="ACO11034.1"/>
    </source>
</evidence>
<dbReference type="EMBL" id="BT076610">
    <property type="protein sequence ID" value="ACO11034.1"/>
    <property type="molecule type" value="mRNA"/>
</dbReference>
<gene>
    <name evidence="4" type="primary">METL5</name>
</gene>
<dbReference type="CDD" id="cd02440">
    <property type="entry name" value="AdoMet_MTases"/>
    <property type="match status" value="1"/>
</dbReference>
<proteinExistence type="evidence at transcript level"/>
<dbReference type="PANTHER" id="PTHR23290:SF0">
    <property type="entry name" value="RRNA N6-ADENOSINE-METHYLTRANSFERASE METTL5"/>
    <property type="match status" value="1"/>
</dbReference>
<dbReference type="GO" id="GO:0003676">
    <property type="term" value="F:nucleic acid binding"/>
    <property type="evidence" value="ECO:0007669"/>
    <property type="project" value="InterPro"/>
</dbReference>
<dbReference type="SUPFAM" id="SSF53335">
    <property type="entry name" value="S-adenosyl-L-methionine-dependent methyltransferases"/>
    <property type="match status" value="1"/>
</dbReference>
<name>C1BPT1_CALRO</name>
<dbReference type="Pfam" id="PF05175">
    <property type="entry name" value="MTS"/>
    <property type="match status" value="1"/>
</dbReference>
<dbReference type="Gene3D" id="3.40.50.150">
    <property type="entry name" value="Vaccinia Virus protein VP39"/>
    <property type="match status" value="1"/>
</dbReference>
<dbReference type="InterPro" id="IPR002052">
    <property type="entry name" value="DNA_methylase_N6_adenine_CS"/>
</dbReference>
<dbReference type="AlphaFoldDB" id="C1BPT1"/>
<keyword evidence="4" id="KW-0489">Methyltransferase</keyword>
<evidence type="ECO:0000259" key="3">
    <source>
        <dbReference type="Pfam" id="PF05175"/>
    </source>
</evidence>
<evidence type="ECO:0000256" key="1">
    <source>
        <dbReference type="ARBA" id="ARBA00009741"/>
    </source>
</evidence>
<dbReference type="PANTHER" id="PTHR23290">
    <property type="entry name" value="RRNA N6-ADENOSINE-METHYLTRANSFERASE METTL5"/>
    <property type="match status" value="1"/>
</dbReference>
<feature type="domain" description="Methyltransferase small" evidence="3">
    <location>
        <begin position="34"/>
        <end position="145"/>
    </location>
</feature>